<dbReference type="SUPFAM" id="SSF143575">
    <property type="entry name" value="GAS2 domain-like"/>
    <property type="match status" value="1"/>
</dbReference>
<accession>A0ABM4D8Q6</accession>
<keyword evidence="2" id="KW-0963">Cytoplasm</keyword>
<evidence type="ECO:0000313" key="8">
    <source>
        <dbReference type="RefSeq" id="XP_065670721.1"/>
    </source>
</evidence>
<reference evidence="8" key="1">
    <citation type="submission" date="2025-08" db="UniProtKB">
        <authorList>
            <consortium name="RefSeq"/>
        </authorList>
    </citation>
    <scope>IDENTIFICATION</scope>
</reference>
<name>A0ABM4D8Q6_HYDVU</name>
<dbReference type="Pfam" id="PF02187">
    <property type="entry name" value="GAS2"/>
    <property type="match status" value="1"/>
</dbReference>
<feature type="domain" description="Calponin-homology (CH)" evidence="5">
    <location>
        <begin position="23"/>
        <end position="153"/>
    </location>
</feature>
<dbReference type="PROSITE" id="PS51460">
    <property type="entry name" value="GAR"/>
    <property type="match status" value="1"/>
</dbReference>
<dbReference type="GeneID" id="100202044"/>
<dbReference type="SMART" id="SM00033">
    <property type="entry name" value="CH"/>
    <property type="match status" value="1"/>
</dbReference>
<dbReference type="Gene3D" id="3.30.920.20">
    <property type="entry name" value="Gas2-like domain"/>
    <property type="match status" value="1"/>
</dbReference>
<dbReference type="CDD" id="cd21204">
    <property type="entry name" value="CH_GAS2-like"/>
    <property type="match status" value="1"/>
</dbReference>
<comment type="similarity">
    <text evidence="4">Belongs to the GAS2 family.</text>
</comment>
<dbReference type="Pfam" id="PF00307">
    <property type="entry name" value="CH"/>
    <property type="match status" value="1"/>
</dbReference>
<dbReference type="PANTHER" id="PTHR46756:SF13">
    <property type="entry name" value="GROWTH ARREST-SPECIFIC PROTEIN 2"/>
    <property type="match status" value="1"/>
</dbReference>
<keyword evidence="3" id="KW-0206">Cytoskeleton</keyword>
<proteinExistence type="inferred from homology"/>
<feature type="domain" description="GAR" evidence="6">
    <location>
        <begin position="189"/>
        <end position="260"/>
    </location>
</feature>
<evidence type="ECO:0000313" key="7">
    <source>
        <dbReference type="Proteomes" id="UP001652625"/>
    </source>
</evidence>
<organism evidence="7 8">
    <name type="scientific">Hydra vulgaris</name>
    <name type="common">Hydra</name>
    <name type="synonym">Hydra attenuata</name>
    <dbReference type="NCBI Taxonomy" id="6087"/>
    <lineage>
        <taxon>Eukaryota</taxon>
        <taxon>Metazoa</taxon>
        <taxon>Cnidaria</taxon>
        <taxon>Hydrozoa</taxon>
        <taxon>Hydroidolina</taxon>
        <taxon>Anthoathecata</taxon>
        <taxon>Aplanulata</taxon>
        <taxon>Hydridae</taxon>
        <taxon>Hydra</taxon>
    </lineage>
</organism>
<dbReference type="SUPFAM" id="SSF47576">
    <property type="entry name" value="Calponin-homology domain, CH-domain"/>
    <property type="match status" value="1"/>
</dbReference>
<dbReference type="SMART" id="SM00243">
    <property type="entry name" value="GAS2"/>
    <property type="match status" value="1"/>
</dbReference>
<sequence>MPTLEDEDYFMVQINERNEKSLIPLMEDVAEWLSAYICLDINVNNFLDMLDDGVALCMLAIKIQKLSEESKVKNKNLSNEAYIIPEVLPSFEFNFHHQVKKESFFARENAENFLKWCRKIGIRDSTLFVSEDLVLHKQTKNIILTLLELGRIVHRYGIEVVPSIVNLEIEIEEENKNSFDWMRNVTIRKKKRCKTLNLDAKVQRCARKYNVAVEKISEGKYLVNKKLSVFIRTLRSHIMVRVGGGWDELDSFLNRHNPDKQRSKLSFISA</sequence>
<dbReference type="InterPro" id="IPR003108">
    <property type="entry name" value="GAR_dom"/>
</dbReference>
<keyword evidence="7" id="KW-1185">Reference proteome</keyword>
<evidence type="ECO:0000256" key="1">
    <source>
        <dbReference type="ARBA" id="ARBA00004245"/>
    </source>
</evidence>
<evidence type="ECO:0000256" key="4">
    <source>
        <dbReference type="ARBA" id="ARBA00038441"/>
    </source>
</evidence>
<protein>
    <submittedName>
        <fullName evidence="8">Growth arrest-specific protein 2 isoform X2</fullName>
    </submittedName>
</protein>
<dbReference type="Gene3D" id="1.10.418.10">
    <property type="entry name" value="Calponin-like domain"/>
    <property type="match status" value="1"/>
</dbReference>
<gene>
    <name evidence="8" type="primary">LOC100202044</name>
</gene>
<dbReference type="InterPro" id="IPR001715">
    <property type="entry name" value="CH_dom"/>
</dbReference>
<evidence type="ECO:0000259" key="6">
    <source>
        <dbReference type="PROSITE" id="PS51460"/>
    </source>
</evidence>
<dbReference type="InterPro" id="IPR036872">
    <property type="entry name" value="CH_dom_sf"/>
</dbReference>
<evidence type="ECO:0000259" key="5">
    <source>
        <dbReference type="PROSITE" id="PS50021"/>
    </source>
</evidence>
<dbReference type="PROSITE" id="PS50021">
    <property type="entry name" value="CH"/>
    <property type="match status" value="1"/>
</dbReference>
<dbReference type="RefSeq" id="XP_065670721.1">
    <property type="nucleotide sequence ID" value="XM_065814649.1"/>
</dbReference>
<dbReference type="Proteomes" id="UP001652625">
    <property type="component" value="Chromosome 12"/>
</dbReference>
<dbReference type="PANTHER" id="PTHR46756">
    <property type="entry name" value="TRANSGELIN"/>
    <property type="match status" value="1"/>
</dbReference>
<dbReference type="InterPro" id="IPR036534">
    <property type="entry name" value="GAR_dom_sf"/>
</dbReference>
<comment type="subcellular location">
    <subcellularLocation>
        <location evidence="1">Cytoplasm</location>
        <location evidence="1">Cytoskeleton</location>
    </subcellularLocation>
</comment>
<evidence type="ECO:0000256" key="2">
    <source>
        <dbReference type="ARBA" id="ARBA00022490"/>
    </source>
</evidence>
<evidence type="ECO:0000256" key="3">
    <source>
        <dbReference type="ARBA" id="ARBA00023212"/>
    </source>
</evidence>